<evidence type="ECO:0000256" key="2">
    <source>
        <dbReference type="ARBA" id="ARBA00022723"/>
    </source>
</evidence>
<dbReference type="Proteomes" id="UP000243745">
    <property type="component" value="Unassembled WGS sequence"/>
</dbReference>
<organism evidence="9 10">
    <name type="scientific">Ruminobacter amylophilus</name>
    <dbReference type="NCBI Taxonomy" id="867"/>
    <lineage>
        <taxon>Bacteria</taxon>
        <taxon>Pseudomonadati</taxon>
        <taxon>Pseudomonadota</taxon>
        <taxon>Gammaproteobacteria</taxon>
        <taxon>Aeromonadales</taxon>
        <taxon>Succinivibrionaceae</taxon>
        <taxon>Ruminobacter</taxon>
    </lineage>
</organism>
<dbReference type="PROSITE" id="PS00088">
    <property type="entry name" value="SOD_MN"/>
    <property type="match status" value="1"/>
</dbReference>
<comment type="catalytic activity">
    <reaction evidence="4 6">
        <text>2 superoxide + 2 H(+) = H2O2 + O2</text>
        <dbReference type="Rhea" id="RHEA:20696"/>
        <dbReference type="ChEBI" id="CHEBI:15378"/>
        <dbReference type="ChEBI" id="CHEBI:15379"/>
        <dbReference type="ChEBI" id="CHEBI:16240"/>
        <dbReference type="ChEBI" id="CHEBI:18421"/>
        <dbReference type="EC" id="1.15.1.1"/>
    </reaction>
</comment>
<protein>
    <recommendedName>
        <fullName evidence="6">Superoxide dismutase</fullName>
        <ecNumber evidence="6">1.15.1.1</ecNumber>
    </recommendedName>
</protein>
<dbReference type="Gene3D" id="3.55.40.20">
    <property type="entry name" value="Iron/manganese superoxide dismutase, C-terminal domain"/>
    <property type="match status" value="1"/>
</dbReference>
<dbReference type="SUPFAM" id="SSF54719">
    <property type="entry name" value="Fe,Mn superoxide dismutase (SOD), C-terminal domain"/>
    <property type="match status" value="1"/>
</dbReference>
<comment type="function">
    <text evidence="6">Destroys radicals which are normally produced within the cells and which are toxic to biological systems.</text>
</comment>
<dbReference type="GO" id="GO:0046872">
    <property type="term" value="F:metal ion binding"/>
    <property type="evidence" value="ECO:0007669"/>
    <property type="project" value="UniProtKB-KW"/>
</dbReference>
<evidence type="ECO:0000313" key="9">
    <source>
        <dbReference type="EMBL" id="SFP26854.1"/>
    </source>
</evidence>
<evidence type="ECO:0000256" key="5">
    <source>
        <dbReference type="PIRSR" id="PIRSR000349-1"/>
    </source>
</evidence>
<dbReference type="InterPro" id="IPR019833">
    <property type="entry name" value="Mn/Fe_SOD_BS"/>
</dbReference>
<feature type="binding site" evidence="5">
    <location>
        <position position="163"/>
    </location>
    <ligand>
        <name>Mn(2+)</name>
        <dbReference type="ChEBI" id="CHEBI:29035"/>
    </ligand>
</feature>
<feature type="binding site" evidence="5">
    <location>
        <position position="159"/>
    </location>
    <ligand>
        <name>Mn(2+)</name>
        <dbReference type="ChEBI" id="CHEBI:29035"/>
    </ligand>
</feature>
<dbReference type="PIRSF" id="PIRSF000349">
    <property type="entry name" value="SODismutase"/>
    <property type="match status" value="1"/>
</dbReference>
<feature type="domain" description="Manganese/iron superoxide dismutase N-terminal" evidence="7">
    <location>
        <begin position="5"/>
        <end position="81"/>
    </location>
</feature>
<keyword evidence="2 5" id="KW-0479">Metal-binding</keyword>
<dbReference type="InterPro" id="IPR036314">
    <property type="entry name" value="SOD_C_sf"/>
</dbReference>
<comment type="similarity">
    <text evidence="1 6">Belongs to the iron/manganese superoxide dismutase family.</text>
</comment>
<feature type="domain" description="Manganese/iron superoxide dismutase C-terminal" evidence="8">
    <location>
        <begin position="93"/>
        <end position="191"/>
    </location>
</feature>
<keyword evidence="3 6" id="KW-0560">Oxidoreductase</keyword>
<sequence>MSLFLPKLKYELDELEPFISARTMDFHYNKHFQNYINTANTLIQDTDFADKSLKEIVQTSIGPIFNNAAQAFNHEFYFNCLCPKGKAVQIPSALAEAINDNFGSLANFEEQFTKNAIGNFGSGWTWLVQNPVSRKLSIVNTGNAATPLTDGMSVLLCIDVWEHAYYLDYQNRRKDYVLEFFDYIDWDFVASNLIK</sequence>
<evidence type="ECO:0000256" key="6">
    <source>
        <dbReference type="RuleBase" id="RU000414"/>
    </source>
</evidence>
<dbReference type="RefSeq" id="WP_093141370.1">
    <property type="nucleotide sequence ID" value="NZ_FOXF01000011.1"/>
</dbReference>
<evidence type="ECO:0000256" key="4">
    <source>
        <dbReference type="ARBA" id="ARBA00049204"/>
    </source>
</evidence>
<dbReference type="InterPro" id="IPR036324">
    <property type="entry name" value="Mn/Fe_SOD_N_sf"/>
</dbReference>
<feature type="binding site" evidence="5">
    <location>
        <position position="74"/>
    </location>
    <ligand>
        <name>Mn(2+)</name>
        <dbReference type="ChEBI" id="CHEBI:29035"/>
    </ligand>
</feature>
<gene>
    <name evidence="9" type="ORF">SAMN02910344_00927</name>
</gene>
<dbReference type="AlphaFoldDB" id="A0A662ZGD4"/>
<dbReference type="EMBL" id="FOXF01000011">
    <property type="protein sequence ID" value="SFP26854.1"/>
    <property type="molecule type" value="Genomic_DNA"/>
</dbReference>
<dbReference type="Pfam" id="PF00081">
    <property type="entry name" value="Sod_Fe_N"/>
    <property type="match status" value="1"/>
</dbReference>
<proteinExistence type="inferred from homology"/>
<dbReference type="InterPro" id="IPR019831">
    <property type="entry name" value="Mn/Fe_SOD_N"/>
</dbReference>
<evidence type="ECO:0000256" key="1">
    <source>
        <dbReference type="ARBA" id="ARBA00008714"/>
    </source>
</evidence>
<evidence type="ECO:0000259" key="7">
    <source>
        <dbReference type="Pfam" id="PF00081"/>
    </source>
</evidence>
<dbReference type="EC" id="1.15.1.1" evidence="6"/>
<name>A0A662ZGD4_9GAMM</name>
<accession>A0A662ZGD4</accession>
<feature type="binding site" evidence="5">
    <location>
        <position position="27"/>
    </location>
    <ligand>
        <name>Mn(2+)</name>
        <dbReference type="ChEBI" id="CHEBI:29035"/>
    </ligand>
</feature>
<evidence type="ECO:0000259" key="8">
    <source>
        <dbReference type="Pfam" id="PF02777"/>
    </source>
</evidence>
<evidence type="ECO:0000313" key="10">
    <source>
        <dbReference type="Proteomes" id="UP000243745"/>
    </source>
</evidence>
<dbReference type="InterPro" id="IPR001189">
    <property type="entry name" value="Mn/Fe_SOD"/>
</dbReference>
<dbReference type="InterPro" id="IPR019832">
    <property type="entry name" value="Mn/Fe_SOD_C"/>
</dbReference>
<dbReference type="OrthoDB" id="9803125at2"/>
<dbReference type="PRINTS" id="PR01703">
    <property type="entry name" value="MNSODISMTASE"/>
</dbReference>
<dbReference type="Pfam" id="PF02777">
    <property type="entry name" value="Sod_Fe_C"/>
    <property type="match status" value="1"/>
</dbReference>
<dbReference type="PANTHER" id="PTHR42769:SF3">
    <property type="entry name" value="SUPEROXIDE DISMUTASE [FE] 2, CHLOROPLASTIC"/>
    <property type="match status" value="1"/>
</dbReference>
<reference evidence="9 10" key="1">
    <citation type="submission" date="2016-10" db="EMBL/GenBank/DDBJ databases">
        <authorList>
            <person name="Varghese N."/>
            <person name="Submissions S."/>
        </authorList>
    </citation>
    <scope>NUCLEOTIDE SEQUENCE [LARGE SCALE GENOMIC DNA]</scope>
    <source>
        <strain evidence="9 10">DSM 1361</strain>
    </source>
</reference>
<dbReference type="SUPFAM" id="SSF46609">
    <property type="entry name" value="Fe,Mn superoxide dismutase (SOD), N-terminal domain"/>
    <property type="match status" value="1"/>
</dbReference>
<evidence type="ECO:0000256" key="3">
    <source>
        <dbReference type="ARBA" id="ARBA00023002"/>
    </source>
</evidence>
<dbReference type="Gene3D" id="1.10.287.990">
    <property type="entry name" value="Fe,Mn superoxide dismutase (SOD) domain"/>
    <property type="match status" value="1"/>
</dbReference>
<dbReference type="GO" id="GO:0004784">
    <property type="term" value="F:superoxide dismutase activity"/>
    <property type="evidence" value="ECO:0007669"/>
    <property type="project" value="UniProtKB-EC"/>
</dbReference>
<dbReference type="PANTHER" id="PTHR42769">
    <property type="entry name" value="SUPEROXIDE DISMUTASE"/>
    <property type="match status" value="1"/>
</dbReference>
<keyword evidence="10" id="KW-1185">Reference proteome</keyword>